<sequence length="59" mass="6516">MSGYLNLLLLTNNDAITICIIKKSTNMYSGNYSEHIRNYGVLQNSSGLRASCFVPVEGM</sequence>
<gene>
    <name evidence="1" type="ORF">T01_10846</name>
</gene>
<keyword evidence="2" id="KW-1185">Reference proteome</keyword>
<protein>
    <submittedName>
        <fullName evidence="1">Uncharacterized protein</fullName>
    </submittedName>
</protein>
<evidence type="ECO:0000313" key="2">
    <source>
        <dbReference type="Proteomes" id="UP000054776"/>
    </source>
</evidence>
<dbReference type="Proteomes" id="UP000054776">
    <property type="component" value="Unassembled WGS sequence"/>
</dbReference>
<accession>A0A0V1AI29</accession>
<organism evidence="1 2">
    <name type="scientific">Trichinella spiralis</name>
    <name type="common">Trichina worm</name>
    <dbReference type="NCBI Taxonomy" id="6334"/>
    <lineage>
        <taxon>Eukaryota</taxon>
        <taxon>Metazoa</taxon>
        <taxon>Ecdysozoa</taxon>
        <taxon>Nematoda</taxon>
        <taxon>Enoplea</taxon>
        <taxon>Dorylaimia</taxon>
        <taxon>Trichinellida</taxon>
        <taxon>Trichinellidae</taxon>
        <taxon>Trichinella</taxon>
    </lineage>
</organism>
<comment type="caution">
    <text evidence="1">The sequence shown here is derived from an EMBL/GenBank/DDBJ whole genome shotgun (WGS) entry which is preliminary data.</text>
</comment>
<dbReference type="AlphaFoldDB" id="A0A0V1AI29"/>
<reference evidence="1 2" key="1">
    <citation type="submission" date="2015-01" db="EMBL/GenBank/DDBJ databases">
        <title>Evolution of Trichinella species and genotypes.</title>
        <authorList>
            <person name="Korhonen P.K."/>
            <person name="Edoardo P."/>
            <person name="Giuseppe L.R."/>
            <person name="Gasser R.B."/>
        </authorList>
    </citation>
    <scope>NUCLEOTIDE SEQUENCE [LARGE SCALE GENOMIC DNA]</scope>
    <source>
        <strain evidence="1">ISS3</strain>
    </source>
</reference>
<dbReference type="InParanoid" id="A0A0V1AI29"/>
<dbReference type="EMBL" id="JYDH01001769">
    <property type="protein sequence ID" value="KRY24388.1"/>
    <property type="molecule type" value="Genomic_DNA"/>
</dbReference>
<proteinExistence type="predicted"/>
<evidence type="ECO:0000313" key="1">
    <source>
        <dbReference type="EMBL" id="KRY24388.1"/>
    </source>
</evidence>
<name>A0A0V1AI29_TRISP</name>